<evidence type="ECO:0000256" key="4">
    <source>
        <dbReference type="ARBA" id="ARBA00022801"/>
    </source>
</evidence>
<dbReference type="RefSeq" id="WP_062410650.1">
    <property type="nucleotide sequence ID" value="NZ_BJCS01000009.1"/>
</dbReference>
<reference evidence="9 10" key="2">
    <citation type="journal article" date="2016" name="Genome Announc.">
        <title>Complete Genome Sequences of Two Interactive Moderate Thermophiles, Paenibacillus napthalenovorans 32O-Y and Paenibacillus sp. 32O-W.</title>
        <authorList>
            <person name="Butler R.R.III."/>
            <person name="Wang J."/>
            <person name="Stark B.C."/>
            <person name="Pombert J.F."/>
        </authorList>
    </citation>
    <scope>NUCLEOTIDE SEQUENCE [LARGE SCALE GENOMIC DNA]</scope>
    <source>
        <strain evidence="9 10">32O-Y</strain>
    </source>
</reference>
<dbReference type="EMBL" id="CP013652">
    <property type="protein sequence ID" value="ALS25246.1"/>
    <property type="molecule type" value="Genomic_DNA"/>
</dbReference>
<evidence type="ECO:0000256" key="6">
    <source>
        <dbReference type="ARBA" id="ARBA00023125"/>
    </source>
</evidence>
<dbReference type="GO" id="GO:0006508">
    <property type="term" value="P:proteolysis"/>
    <property type="evidence" value="ECO:0007669"/>
    <property type="project" value="UniProtKB-KW"/>
</dbReference>
<protein>
    <recommendedName>
        <fullName evidence="8">Abasic site processing protein</fullName>
        <ecNumber evidence="8">3.4.-.-</ecNumber>
    </recommendedName>
</protein>
<dbReference type="Gene3D" id="3.90.1680.10">
    <property type="entry name" value="SOS response associated peptidase-like"/>
    <property type="match status" value="1"/>
</dbReference>
<evidence type="ECO:0000313" key="9">
    <source>
        <dbReference type="EMBL" id="ALS25246.1"/>
    </source>
</evidence>
<keyword evidence="2 8" id="KW-0645">Protease</keyword>
<keyword evidence="6" id="KW-0238">DNA-binding</keyword>
<dbReference type="Proteomes" id="UP000061660">
    <property type="component" value="Chromosome"/>
</dbReference>
<dbReference type="SUPFAM" id="SSF143081">
    <property type="entry name" value="BB1717-like"/>
    <property type="match status" value="1"/>
</dbReference>
<evidence type="ECO:0000256" key="8">
    <source>
        <dbReference type="RuleBase" id="RU364100"/>
    </source>
</evidence>
<evidence type="ECO:0000313" key="10">
    <source>
        <dbReference type="Proteomes" id="UP000061660"/>
    </source>
</evidence>
<keyword evidence="3" id="KW-0227">DNA damage</keyword>
<dbReference type="GO" id="GO:0003697">
    <property type="term" value="F:single-stranded DNA binding"/>
    <property type="evidence" value="ECO:0007669"/>
    <property type="project" value="InterPro"/>
</dbReference>
<dbReference type="STRING" id="162209.IJ22_49840"/>
<evidence type="ECO:0000256" key="2">
    <source>
        <dbReference type="ARBA" id="ARBA00022670"/>
    </source>
</evidence>
<name>A0A0U2WFU4_9BACL</name>
<evidence type="ECO:0000256" key="3">
    <source>
        <dbReference type="ARBA" id="ARBA00022763"/>
    </source>
</evidence>
<organism evidence="9 10">
    <name type="scientific">Paenibacillus naphthalenovorans</name>
    <dbReference type="NCBI Taxonomy" id="162209"/>
    <lineage>
        <taxon>Bacteria</taxon>
        <taxon>Bacillati</taxon>
        <taxon>Bacillota</taxon>
        <taxon>Bacilli</taxon>
        <taxon>Bacillales</taxon>
        <taxon>Paenibacillaceae</taxon>
        <taxon>Paenibacillus</taxon>
    </lineage>
</organism>
<evidence type="ECO:0000256" key="7">
    <source>
        <dbReference type="ARBA" id="ARBA00023239"/>
    </source>
</evidence>
<dbReference type="EC" id="3.4.-.-" evidence="8"/>
<reference evidence="10" key="1">
    <citation type="submission" date="2015-12" db="EMBL/GenBank/DDBJ databases">
        <title>Complete genome sequences of two moderately thermophilic Paenibacillus species.</title>
        <authorList>
            <person name="Butler R.III."/>
            <person name="Wang J."/>
            <person name="Stark B.C."/>
            <person name="Pombert J.-F."/>
        </authorList>
    </citation>
    <scope>NUCLEOTIDE SEQUENCE [LARGE SCALE GENOMIC DNA]</scope>
    <source>
        <strain evidence="10">32O-Y</strain>
    </source>
</reference>
<keyword evidence="10" id="KW-1185">Reference proteome</keyword>
<dbReference type="InterPro" id="IPR036590">
    <property type="entry name" value="SRAP-like"/>
</dbReference>
<sequence>MCGRYTLTVTLDELMVHFYSSLSGSVRHQPRFNISPSQTVLAVINDGVHNRIGPLKWGLIPSWSKDDKTALANARAETLKDKPAFKVPFARKRCLIPADSFFEWKKTEAGKQPMRIMLKSGKLFSMAGLYETWIAPDGQKINSCTIITTTANSLVAGIHHRMPVILSPQDEAVWLNRNIHDPEAALMPLLKPYPAEEMKAYPVPSLVGNARNDVPECIQQLAP</sequence>
<dbReference type="GO" id="GO:0016829">
    <property type="term" value="F:lyase activity"/>
    <property type="evidence" value="ECO:0007669"/>
    <property type="project" value="UniProtKB-KW"/>
</dbReference>
<dbReference type="PATRIC" id="fig|162209.4.peg.5267"/>
<keyword evidence="5" id="KW-0190">Covalent protein-DNA linkage</keyword>
<dbReference type="PANTHER" id="PTHR13604:SF0">
    <property type="entry name" value="ABASIC SITE PROCESSING PROTEIN HMCES"/>
    <property type="match status" value="1"/>
</dbReference>
<dbReference type="GO" id="GO:0106300">
    <property type="term" value="P:protein-DNA covalent cross-linking repair"/>
    <property type="evidence" value="ECO:0007669"/>
    <property type="project" value="InterPro"/>
</dbReference>
<accession>A0A0U2WFU4</accession>
<gene>
    <name evidence="9" type="ORF">IJ22_49840</name>
</gene>
<evidence type="ECO:0000256" key="5">
    <source>
        <dbReference type="ARBA" id="ARBA00023124"/>
    </source>
</evidence>
<dbReference type="Pfam" id="PF02586">
    <property type="entry name" value="SRAP"/>
    <property type="match status" value="1"/>
</dbReference>
<dbReference type="KEGG" id="pnp:IJ22_49840"/>
<keyword evidence="7" id="KW-0456">Lyase</keyword>
<dbReference type="PANTHER" id="PTHR13604">
    <property type="entry name" value="DC12-RELATED"/>
    <property type="match status" value="1"/>
</dbReference>
<dbReference type="AlphaFoldDB" id="A0A0U2WFU4"/>
<keyword evidence="4 8" id="KW-0378">Hydrolase</keyword>
<dbReference type="OrthoDB" id="9782620at2"/>
<evidence type="ECO:0000256" key="1">
    <source>
        <dbReference type="ARBA" id="ARBA00008136"/>
    </source>
</evidence>
<proteinExistence type="inferred from homology"/>
<dbReference type="GO" id="GO:0008233">
    <property type="term" value="F:peptidase activity"/>
    <property type="evidence" value="ECO:0007669"/>
    <property type="project" value="UniProtKB-KW"/>
</dbReference>
<comment type="similarity">
    <text evidence="1 8">Belongs to the SOS response-associated peptidase family.</text>
</comment>
<dbReference type="InterPro" id="IPR003738">
    <property type="entry name" value="SRAP"/>
</dbReference>